<dbReference type="Pfam" id="PF13532">
    <property type="entry name" value="2OG-FeII_Oxy_2"/>
    <property type="match status" value="1"/>
</dbReference>
<evidence type="ECO:0000313" key="4">
    <source>
        <dbReference type="EMBL" id="KAG9444026.1"/>
    </source>
</evidence>
<dbReference type="Gene3D" id="2.60.120.590">
    <property type="entry name" value="Alpha-ketoglutarate-dependent dioxygenase AlkB-like"/>
    <property type="match status" value="1"/>
</dbReference>
<organism evidence="4 5">
    <name type="scientific">Aristolochia fimbriata</name>
    <name type="common">White veined hardy Dutchman's pipe vine</name>
    <dbReference type="NCBI Taxonomy" id="158543"/>
    <lineage>
        <taxon>Eukaryota</taxon>
        <taxon>Viridiplantae</taxon>
        <taxon>Streptophyta</taxon>
        <taxon>Embryophyta</taxon>
        <taxon>Tracheophyta</taxon>
        <taxon>Spermatophyta</taxon>
        <taxon>Magnoliopsida</taxon>
        <taxon>Magnoliidae</taxon>
        <taxon>Piperales</taxon>
        <taxon>Aristolochiaceae</taxon>
        <taxon>Aristolochia</taxon>
    </lineage>
</organism>
<dbReference type="SUPFAM" id="SSF51197">
    <property type="entry name" value="Clavaminate synthase-like"/>
    <property type="match status" value="1"/>
</dbReference>
<dbReference type="PANTHER" id="PTHR31447">
    <property type="entry name" value="HYDROXYPROLINE-RICH GLYCOPROTEIN FAMILY PROTEIN-RELATED"/>
    <property type="match status" value="1"/>
</dbReference>
<sequence>MVRVGPDDARPETPSETRREAAPSLGPKEFSELLSHWFPSLSEGFCGRCRGMLQTRLRNLASETLSENQATPLFSDSLGSLRTAECSDLSSCSSCDKPGSSNQALDTDASIKHRPGKNFSPIIASSIRSLQSSVSELSMKDNTHGKSTSNGEATKGAGLSREQWERERFFLVGRKKDFIHMEKVNGKSVNILRGLELHTGVFDAVEQKKIVDYVYSLQDLGRKGKLRERTYSEPKKWMRGKGRVTLQFGCCYNYATDKNGNPPGIIRDEEVDPIPSFFKTIIKRLVQWHVLPHTCVPNSCIVNIYDEGDCIPPHIDHHDFLRPFCTVSFLAECNILFGANLKVEGPGVFSGPVSIPLPIGSVLILNGNGADVAKHCVPGVPAKRISITFRKMDETKLPYTFKPDPELQGLRPHSFKSASSPPQDRTPQMHKSHNPSGHSPFPNGDSAEQRSSAFKYGQDEFPPLGSASSSSNRLSRKPLRS</sequence>
<feature type="region of interest" description="Disordered" evidence="2">
    <location>
        <begin position="1"/>
        <end position="26"/>
    </location>
</feature>
<feature type="compositionally biased region" description="Polar residues" evidence="2">
    <location>
        <begin position="416"/>
        <end position="426"/>
    </location>
</feature>
<dbReference type="InterPro" id="IPR044842">
    <property type="entry name" value="ALKBH9B/ALKBH10B-like"/>
</dbReference>
<dbReference type="PANTHER" id="PTHR31447:SF1">
    <property type="entry name" value="OS06G0138200 PROTEIN"/>
    <property type="match status" value="1"/>
</dbReference>
<evidence type="ECO:0000313" key="5">
    <source>
        <dbReference type="Proteomes" id="UP000825729"/>
    </source>
</evidence>
<dbReference type="AlphaFoldDB" id="A0AAV7E866"/>
<protein>
    <recommendedName>
        <fullName evidence="3">Fe2OG dioxygenase domain-containing protein</fullName>
    </recommendedName>
</protein>
<dbReference type="PROSITE" id="PS51471">
    <property type="entry name" value="FE2OG_OXY"/>
    <property type="match status" value="1"/>
</dbReference>
<evidence type="ECO:0000256" key="1">
    <source>
        <dbReference type="ARBA" id="ARBA00007879"/>
    </source>
</evidence>
<accession>A0AAV7E866</accession>
<dbReference type="GO" id="GO:0032451">
    <property type="term" value="F:demethylase activity"/>
    <property type="evidence" value="ECO:0007669"/>
    <property type="project" value="InterPro"/>
</dbReference>
<dbReference type="InterPro" id="IPR037151">
    <property type="entry name" value="AlkB-like_sf"/>
</dbReference>
<dbReference type="InterPro" id="IPR027450">
    <property type="entry name" value="AlkB-like"/>
</dbReference>
<comment type="similarity">
    <text evidence="1">Belongs to the alkB family.</text>
</comment>
<dbReference type="InterPro" id="IPR005123">
    <property type="entry name" value="Oxoglu/Fe-dep_dioxygenase_dom"/>
</dbReference>
<gene>
    <name evidence="4" type="ORF">H6P81_015366</name>
</gene>
<keyword evidence="5" id="KW-1185">Reference proteome</keyword>
<feature type="region of interest" description="Disordered" evidence="2">
    <location>
        <begin position="398"/>
        <end position="481"/>
    </location>
</feature>
<reference evidence="4 5" key="1">
    <citation type="submission" date="2021-07" db="EMBL/GenBank/DDBJ databases">
        <title>The Aristolochia fimbriata genome: insights into angiosperm evolution, floral development and chemical biosynthesis.</title>
        <authorList>
            <person name="Jiao Y."/>
        </authorList>
    </citation>
    <scope>NUCLEOTIDE SEQUENCE [LARGE SCALE GENOMIC DNA]</scope>
    <source>
        <strain evidence="4">IBCAS-2021</strain>
        <tissue evidence="4">Leaf</tissue>
    </source>
</reference>
<dbReference type="Proteomes" id="UP000825729">
    <property type="component" value="Unassembled WGS sequence"/>
</dbReference>
<proteinExistence type="inferred from homology"/>
<feature type="domain" description="Fe2OG dioxygenase" evidence="3">
    <location>
        <begin position="296"/>
        <end position="393"/>
    </location>
</feature>
<comment type="caution">
    <text evidence="4">The sequence shown here is derived from an EMBL/GenBank/DDBJ whole genome shotgun (WGS) entry which is preliminary data.</text>
</comment>
<feature type="region of interest" description="Disordered" evidence="2">
    <location>
        <begin position="135"/>
        <end position="160"/>
    </location>
</feature>
<name>A0AAV7E866_ARIFI</name>
<dbReference type="GO" id="GO:0006402">
    <property type="term" value="P:mRNA catabolic process"/>
    <property type="evidence" value="ECO:0007669"/>
    <property type="project" value="InterPro"/>
</dbReference>
<feature type="compositionally biased region" description="Basic and acidic residues" evidence="2">
    <location>
        <begin position="1"/>
        <end position="21"/>
    </location>
</feature>
<evidence type="ECO:0000256" key="2">
    <source>
        <dbReference type="SAM" id="MobiDB-lite"/>
    </source>
</evidence>
<feature type="compositionally biased region" description="Low complexity" evidence="2">
    <location>
        <begin position="462"/>
        <end position="473"/>
    </location>
</feature>
<evidence type="ECO:0000259" key="3">
    <source>
        <dbReference type="PROSITE" id="PS51471"/>
    </source>
</evidence>
<dbReference type="GO" id="GO:0003729">
    <property type="term" value="F:mRNA binding"/>
    <property type="evidence" value="ECO:0007669"/>
    <property type="project" value="InterPro"/>
</dbReference>
<dbReference type="EMBL" id="JAINDJ010000006">
    <property type="protein sequence ID" value="KAG9444026.1"/>
    <property type="molecule type" value="Genomic_DNA"/>
</dbReference>